<comment type="caution">
    <text evidence="1">The sequence shown here is derived from an EMBL/GenBank/DDBJ whole genome shotgun (WGS) entry which is preliminary data.</text>
</comment>
<protein>
    <submittedName>
        <fullName evidence="1">Uncharacterized protein</fullName>
    </submittedName>
</protein>
<dbReference type="EMBL" id="JAFIRN010000015">
    <property type="protein sequence ID" value="KAG5834672.1"/>
    <property type="molecule type" value="Genomic_DNA"/>
</dbReference>
<evidence type="ECO:0000313" key="2">
    <source>
        <dbReference type="Proteomes" id="UP001044222"/>
    </source>
</evidence>
<accession>A0A9D3RP38</accession>
<dbReference type="Proteomes" id="UP001044222">
    <property type="component" value="Chromosome 15"/>
</dbReference>
<gene>
    <name evidence="1" type="ORF">ANANG_G00263900</name>
</gene>
<sequence>MVGLTNTEVSMLLALHCRRRTRGAVETERLVGKLIETLDSEKGHDTLGIPLLDHKCIQSIWAEQRCHLCCIQDPPVVSLYTQTGQLTKGDVKMPVFRCAHSLTSLESFHLHLNRFIPGDSANALHFQAFLLDGLVRWNENRAAAAVEGPAQPLLCYSGHLQHSLNQLSQRVLGQSLVKDHTKPGEYSDE</sequence>
<proteinExistence type="predicted"/>
<dbReference type="PANTHER" id="PTHR47773:SF1">
    <property type="entry name" value="C2H2-TYPE DOMAIN-CONTAINING PROTEIN"/>
    <property type="match status" value="1"/>
</dbReference>
<reference evidence="1" key="1">
    <citation type="submission" date="2021-01" db="EMBL/GenBank/DDBJ databases">
        <title>A chromosome-scale assembly of European eel, Anguilla anguilla.</title>
        <authorList>
            <person name="Henkel C."/>
            <person name="Jong-Raadsen S.A."/>
            <person name="Dufour S."/>
            <person name="Weltzien F.-A."/>
            <person name="Palstra A.P."/>
            <person name="Pelster B."/>
            <person name="Spaink H.P."/>
            <person name="Van Den Thillart G.E."/>
            <person name="Jansen H."/>
            <person name="Zahm M."/>
            <person name="Klopp C."/>
            <person name="Cedric C."/>
            <person name="Louis A."/>
            <person name="Berthelot C."/>
            <person name="Parey E."/>
            <person name="Roest Crollius H."/>
            <person name="Montfort J."/>
            <person name="Robinson-Rechavi M."/>
            <person name="Bucao C."/>
            <person name="Bouchez O."/>
            <person name="Gislard M."/>
            <person name="Lluch J."/>
            <person name="Milhes M."/>
            <person name="Lampietro C."/>
            <person name="Lopez Roques C."/>
            <person name="Donnadieu C."/>
            <person name="Braasch I."/>
            <person name="Desvignes T."/>
            <person name="Postlethwait J."/>
            <person name="Bobe J."/>
            <person name="Guiguen Y."/>
            <person name="Dirks R."/>
        </authorList>
    </citation>
    <scope>NUCLEOTIDE SEQUENCE</scope>
    <source>
        <strain evidence="1">Tag_6206</strain>
        <tissue evidence="1">Liver</tissue>
    </source>
</reference>
<keyword evidence="2" id="KW-1185">Reference proteome</keyword>
<name>A0A9D3RP38_ANGAN</name>
<dbReference type="AlphaFoldDB" id="A0A9D3RP38"/>
<dbReference type="PANTHER" id="PTHR47773">
    <property type="entry name" value="SI:DKEY-9I5.2-RELATED"/>
    <property type="match status" value="1"/>
</dbReference>
<evidence type="ECO:0000313" key="1">
    <source>
        <dbReference type="EMBL" id="KAG5834672.1"/>
    </source>
</evidence>
<organism evidence="1 2">
    <name type="scientific">Anguilla anguilla</name>
    <name type="common">European freshwater eel</name>
    <name type="synonym">Muraena anguilla</name>
    <dbReference type="NCBI Taxonomy" id="7936"/>
    <lineage>
        <taxon>Eukaryota</taxon>
        <taxon>Metazoa</taxon>
        <taxon>Chordata</taxon>
        <taxon>Craniata</taxon>
        <taxon>Vertebrata</taxon>
        <taxon>Euteleostomi</taxon>
        <taxon>Actinopterygii</taxon>
        <taxon>Neopterygii</taxon>
        <taxon>Teleostei</taxon>
        <taxon>Anguilliformes</taxon>
        <taxon>Anguillidae</taxon>
        <taxon>Anguilla</taxon>
    </lineage>
</organism>